<keyword evidence="3" id="KW-1185">Reference proteome</keyword>
<dbReference type="Proteomes" id="UP001054945">
    <property type="component" value="Unassembled WGS sequence"/>
</dbReference>
<dbReference type="EMBL" id="BPLR01000408">
    <property type="protein sequence ID" value="GIY94610.1"/>
    <property type="molecule type" value="Genomic_DNA"/>
</dbReference>
<evidence type="ECO:0000313" key="2">
    <source>
        <dbReference type="EMBL" id="GIY94610.1"/>
    </source>
</evidence>
<evidence type="ECO:0000313" key="3">
    <source>
        <dbReference type="Proteomes" id="UP001054945"/>
    </source>
</evidence>
<protein>
    <submittedName>
        <fullName evidence="2">Uncharacterized protein</fullName>
    </submittedName>
</protein>
<sequence>MGHDCCRIDDNSMVPNPKSEDGQDVVASVPAMSANKSLDQEISGRTRDKPAKKSHKTNGLTMLEPLECDVCSFEKRFKHYTSSVDFGVSLHKFNRTPFWLADVLFSY</sequence>
<gene>
    <name evidence="2" type="ORF">CEXT_73391</name>
</gene>
<proteinExistence type="predicted"/>
<feature type="region of interest" description="Disordered" evidence="1">
    <location>
        <begin position="1"/>
        <end position="58"/>
    </location>
</feature>
<feature type="compositionally biased region" description="Basic and acidic residues" evidence="1">
    <location>
        <begin position="1"/>
        <end position="10"/>
    </location>
</feature>
<accession>A0AAV4XK94</accession>
<evidence type="ECO:0000256" key="1">
    <source>
        <dbReference type="SAM" id="MobiDB-lite"/>
    </source>
</evidence>
<reference evidence="2 3" key="1">
    <citation type="submission" date="2021-06" db="EMBL/GenBank/DDBJ databases">
        <title>Caerostris extrusa draft genome.</title>
        <authorList>
            <person name="Kono N."/>
            <person name="Arakawa K."/>
        </authorList>
    </citation>
    <scope>NUCLEOTIDE SEQUENCE [LARGE SCALE GENOMIC DNA]</scope>
</reference>
<organism evidence="2 3">
    <name type="scientific">Caerostris extrusa</name>
    <name type="common">Bark spider</name>
    <name type="synonym">Caerostris bankana</name>
    <dbReference type="NCBI Taxonomy" id="172846"/>
    <lineage>
        <taxon>Eukaryota</taxon>
        <taxon>Metazoa</taxon>
        <taxon>Ecdysozoa</taxon>
        <taxon>Arthropoda</taxon>
        <taxon>Chelicerata</taxon>
        <taxon>Arachnida</taxon>
        <taxon>Araneae</taxon>
        <taxon>Araneomorphae</taxon>
        <taxon>Entelegynae</taxon>
        <taxon>Araneoidea</taxon>
        <taxon>Araneidae</taxon>
        <taxon>Caerostris</taxon>
    </lineage>
</organism>
<feature type="compositionally biased region" description="Basic and acidic residues" evidence="1">
    <location>
        <begin position="38"/>
        <end position="51"/>
    </location>
</feature>
<dbReference type="AlphaFoldDB" id="A0AAV4XK94"/>
<name>A0AAV4XK94_CAEEX</name>
<comment type="caution">
    <text evidence="2">The sequence shown here is derived from an EMBL/GenBank/DDBJ whole genome shotgun (WGS) entry which is preliminary data.</text>
</comment>